<comment type="caution">
    <text evidence="2">The sequence shown here is derived from an EMBL/GenBank/DDBJ whole genome shotgun (WGS) entry which is preliminary data.</text>
</comment>
<organism evidence="2 3">
    <name type="scientific">Novosphingobium album</name>
    <name type="common">ex Hu et al. 2023</name>
    <dbReference type="NCBI Taxonomy" id="2930093"/>
    <lineage>
        <taxon>Bacteria</taxon>
        <taxon>Pseudomonadati</taxon>
        <taxon>Pseudomonadota</taxon>
        <taxon>Alphaproteobacteria</taxon>
        <taxon>Sphingomonadales</taxon>
        <taxon>Sphingomonadaceae</taxon>
        <taxon>Novosphingobium</taxon>
    </lineage>
</organism>
<keyword evidence="3" id="KW-1185">Reference proteome</keyword>
<feature type="domain" description="Helix-turn-helix" evidence="1">
    <location>
        <begin position="4"/>
        <end position="51"/>
    </location>
</feature>
<dbReference type="RefSeq" id="WP_243996262.1">
    <property type="nucleotide sequence ID" value="NZ_JALHLE010000043.1"/>
</dbReference>
<dbReference type="Proteomes" id="UP001162880">
    <property type="component" value="Unassembled WGS sequence"/>
</dbReference>
<dbReference type="InterPro" id="IPR041657">
    <property type="entry name" value="HTH_17"/>
</dbReference>
<reference evidence="2" key="1">
    <citation type="submission" date="2022-03" db="EMBL/GenBank/DDBJ databases">
        <title>Identification of a novel bacterium isolated from mangrove sediments.</title>
        <authorList>
            <person name="Pan X."/>
        </authorList>
    </citation>
    <scope>NUCLEOTIDE SEQUENCE</scope>
    <source>
        <strain evidence="2">B2580</strain>
    </source>
</reference>
<gene>
    <name evidence="2" type="ORF">MTR64_19770</name>
</gene>
<dbReference type="EMBL" id="JALHLE010000043">
    <property type="protein sequence ID" value="MCJ2180816.1"/>
    <property type="molecule type" value="Genomic_DNA"/>
</dbReference>
<sequence>MKTYLTNEEAAQFLGWKPGTLDRRRWLGQGPKFCRVGRSIRYKAEDLEAFIVSGEAQ</sequence>
<dbReference type="Pfam" id="PF12728">
    <property type="entry name" value="HTH_17"/>
    <property type="match status" value="1"/>
</dbReference>
<accession>A0ABT0B6W2</accession>
<evidence type="ECO:0000313" key="3">
    <source>
        <dbReference type="Proteomes" id="UP001162880"/>
    </source>
</evidence>
<dbReference type="InterPro" id="IPR009061">
    <property type="entry name" value="DNA-bd_dom_put_sf"/>
</dbReference>
<name>A0ABT0B6W2_9SPHN</name>
<evidence type="ECO:0000313" key="2">
    <source>
        <dbReference type="EMBL" id="MCJ2180816.1"/>
    </source>
</evidence>
<evidence type="ECO:0000259" key="1">
    <source>
        <dbReference type="Pfam" id="PF12728"/>
    </source>
</evidence>
<protein>
    <submittedName>
        <fullName evidence="2">Helix-turn-helix domain-containing protein</fullName>
    </submittedName>
</protein>
<dbReference type="SUPFAM" id="SSF46955">
    <property type="entry name" value="Putative DNA-binding domain"/>
    <property type="match status" value="1"/>
</dbReference>
<proteinExistence type="predicted"/>